<dbReference type="PANTHER" id="PTHR42937:SF1">
    <property type="entry name" value="DIAMINOPROPIONATE AMMONIA-LYASE"/>
    <property type="match status" value="1"/>
</dbReference>
<protein>
    <submittedName>
        <fullName evidence="4">PLP-dependent lyase/thiolase</fullName>
    </submittedName>
</protein>
<accession>A0A2T7GBK5</accession>
<gene>
    <name evidence="4" type="ORF">DC366_02300</name>
</gene>
<evidence type="ECO:0000259" key="3">
    <source>
        <dbReference type="Pfam" id="PF00291"/>
    </source>
</evidence>
<reference evidence="4 5" key="1">
    <citation type="submission" date="2018-04" db="EMBL/GenBank/DDBJ databases">
        <title>Pelagivirga bohaiensis gen. nov., sp. nov., a bacterium isolated from the Bohai Sea.</title>
        <authorList>
            <person name="Ji X."/>
        </authorList>
    </citation>
    <scope>NUCLEOTIDE SEQUENCE [LARGE SCALE GENOMIC DNA]</scope>
    <source>
        <strain evidence="4 5">BH-SD19</strain>
    </source>
</reference>
<name>A0A2T7GBK5_9RHOB</name>
<comment type="caution">
    <text evidence="4">The sequence shown here is derived from an EMBL/GenBank/DDBJ whole genome shotgun (WGS) entry which is preliminary data.</text>
</comment>
<sequence length="343" mass="35653">MQLDENPWRGKGLPDPALEGIPWPSVDAEAPRALLARCPAAGATPLVRAEGYGPPVWVKDERARMNLGSFKALGAAYVIAHEAAQVGGEDMMRSLEGRTYVTASAGNHGLSVAAGAALFGARAVIYLAEPVPESFADRLRARGAEVVRAGRHYEASMDAASRAAADNGWTLLSDSSWPGYTDLPHRLMEGYLALAHEATEQMPDVPTHILLQAGVGGLAGACAAYFRNVWGDVPTIVVVEPEAAPALHACIKAGKFVSTSGPVSNMGRLDCKEASLIALKGLARDADAFALISDHEASAALAELAEIGLETSESGGAGLAALSHMGLANDARVLCILSEGPAE</sequence>
<organism evidence="4 5">
    <name type="scientific">Pelagivirga sediminicola</name>
    <dbReference type="NCBI Taxonomy" id="2170575"/>
    <lineage>
        <taxon>Bacteria</taxon>
        <taxon>Pseudomonadati</taxon>
        <taxon>Pseudomonadota</taxon>
        <taxon>Alphaproteobacteria</taxon>
        <taxon>Rhodobacterales</taxon>
        <taxon>Paracoccaceae</taxon>
        <taxon>Pelagivirga</taxon>
    </lineage>
</organism>
<dbReference type="InterPro" id="IPR001926">
    <property type="entry name" value="TrpB-like_PALP"/>
</dbReference>
<comment type="cofactor">
    <cofactor evidence="1">
        <name>pyridoxal 5'-phosphate</name>
        <dbReference type="ChEBI" id="CHEBI:597326"/>
    </cofactor>
</comment>
<keyword evidence="2" id="KW-0663">Pyridoxal phosphate</keyword>
<dbReference type="SUPFAM" id="SSF53686">
    <property type="entry name" value="Tryptophan synthase beta subunit-like PLP-dependent enzymes"/>
    <property type="match status" value="1"/>
</dbReference>
<dbReference type="PANTHER" id="PTHR42937">
    <property type="match status" value="1"/>
</dbReference>
<evidence type="ECO:0000313" key="4">
    <source>
        <dbReference type="EMBL" id="PVA11802.1"/>
    </source>
</evidence>
<feature type="domain" description="Tryptophan synthase beta chain-like PALP" evidence="3">
    <location>
        <begin position="40"/>
        <end position="338"/>
    </location>
</feature>
<dbReference type="EMBL" id="QCYH01000001">
    <property type="protein sequence ID" value="PVA11802.1"/>
    <property type="molecule type" value="Genomic_DNA"/>
</dbReference>
<dbReference type="GO" id="GO:0016829">
    <property type="term" value="F:lyase activity"/>
    <property type="evidence" value="ECO:0007669"/>
    <property type="project" value="UniProtKB-KW"/>
</dbReference>
<dbReference type="OrthoDB" id="34584at2"/>
<keyword evidence="5" id="KW-1185">Reference proteome</keyword>
<keyword evidence="4" id="KW-0456">Lyase</keyword>
<dbReference type="Proteomes" id="UP000244446">
    <property type="component" value="Unassembled WGS sequence"/>
</dbReference>
<dbReference type="RefSeq" id="WP_108690546.1">
    <property type="nucleotide sequence ID" value="NZ_QCYH01000001.1"/>
</dbReference>
<dbReference type="AlphaFoldDB" id="A0A2T7GBK5"/>
<evidence type="ECO:0000313" key="5">
    <source>
        <dbReference type="Proteomes" id="UP000244446"/>
    </source>
</evidence>
<evidence type="ECO:0000256" key="2">
    <source>
        <dbReference type="ARBA" id="ARBA00022898"/>
    </source>
</evidence>
<dbReference type="Pfam" id="PF00291">
    <property type="entry name" value="PALP"/>
    <property type="match status" value="1"/>
</dbReference>
<evidence type="ECO:0000256" key="1">
    <source>
        <dbReference type="ARBA" id="ARBA00001933"/>
    </source>
</evidence>
<proteinExistence type="predicted"/>
<dbReference type="InterPro" id="IPR036052">
    <property type="entry name" value="TrpB-like_PALP_sf"/>
</dbReference>
<dbReference type="Gene3D" id="3.40.50.1100">
    <property type="match status" value="2"/>
</dbReference>